<reference evidence="3 4" key="1">
    <citation type="journal article" date="2015" name="Nature">
        <title>rRNA introns, odd ribosomes, and small enigmatic genomes across a large radiation of phyla.</title>
        <authorList>
            <person name="Brown C.T."/>
            <person name="Hug L.A."/>
            <person name="Thomas B.C."/>
            <person name="Sharon I."/>
            <person name="Castelle C.J."/>
            <person name="Singh A."/>
            <person name="Wilkins M.J."/>
            <person name="Williams K.H."/>
            <person name="Banfield J.F."/>
        </authorList>
    </citation>
    <scope>NUCLEOTIDE SEQUENCE [LARGE SCALE GENOMIC DNA]</scope>
</reference>
<dbReference type="SUPFAM" id="SSF53300">
    <property type="entry name" value="vWA-like"/>
    <property type="match status" value="1"/>
</dbReference>
<proteinExistence type="predicted"/>
<feature type="compositionally biased region" description="Basic and acidic residues" evidence="1">
    <location>
        <begin position="137"/>
        <end position="182"/>
    </location>
</feature>
<sequence>RQQGQKGPKQSGEPQGQERAEKDQEKQTGEDGQSGANGQTQQTQGEQSGDSSGSEQGMNVQEESAEPAEGTQGSSAQGREEDGRSENGSDMRIPWDDFSDKTKKAIEDAYDNLSSESKDSLEQRAREDLEDVEDEANEKLKGHINDPRHQESHKERRVGEKTSQAKEEQQKEAERVARDMEKRRKEALETIQEDPYQSVLSMPDVDAVRRRLEKEFKTLFEPTEEPSIRYSSTGLRPSMRKAMQMEADPRKYNAFEAKGRPTEKSYRFLLLVDLSPSMEGKIFETFKMVAAFSEVMNRFGLEFAIIGFRDSFKGKVRLYKDFGKKKLTNQDRDVLGKMLSDCGGSGTPTYEATQASYRYLKRRMSSLPLDNNYFITLTDGEPTSTSQEEVLDLLREVRSDRSVVTAGFGIGPGTDFVNDSYPELHERVKRDIARALGANFDEVGNSYTDAEEFGRAFAIIMEYMVKHPEFFYR</sequence>
<comment type="caution">
    <text evidence="3">The sequence shown here is derived from an EMBL/GenBank/DDBJ whole genome shotgun (WGS) entry which is preliminary data.</text>
</comment>
<organism evidence="3 4">
    <name type="scientific">Candidatus Curtissbacteria bacterium GW2011_GWC2_38_9</name>
    <dbReference type="NCBI Taxonomy" id="1618414"/>
    <lineage>
        <taxon>Bacteria</taxon>
        <taxon>Candidatus Curtissiibacteriota</taxon>
    </lineage>
</organism>
<dbReference type="CDD" id="cd00198">
    <property type="entry name" value="vWFA"/>
    <property type="match status" value="1"/>
</dbReference>
<dbReference type="AlphaFoldDB" id="A0A0G0LQ10"/>
<evidence type="ECO:0000256" key="1">
    <source>
        <dbReference type="SAM" id="MobiDB-lite"/>
    </source>
</evidence>
<feature type="compositionally biased region" description="Basic and acidic residues" evidence="1">
    <location>
        <begin position="78"/>
        <end position="107"/>
    </location>
</feature>
<feature type="compositionally biased region" description="Basic and acidic residues" evidence="1">
    <location>
        <begin position="116"/>
        <end position="127"/>
    </location>
</feature>
<accession>A0A0G0LQ10</accession>
<feature type="region of interest" description="Disordered" evidence="1">
    <location>
        <begin position="1"/>
        <end position="182"/>
    </location>
</feature>
<dbReference type="InterPro" id="IPR036465">
    <property type="entry name" value="vWFA_dom_sf"/>
</dbReference>
<dbReference type="PROSITE" id="PS50234">
    <property type="entry name" value="VWFA"/>
    <property type="match status" value="1"/>
</dbReference>
<evidence type="ECO:0000313" key="3">
    <source>
        <dbReference type="EMBL" id="KKQ90070.1"/>
    </source>
</evidence>
<gene>
    <name evidence="3" type="ORF">UT12_C0002G0001</name>
</gene>
<feature type="domain" description="VWFA" evidence="2">
    <location>
        <begin position="267"/>
        <end position="426"/>
    </location>
</feature>
<dbReference type="SMART" id="SM00327">
    <property type="entry name" value="VWA"/>
    <property type="match status" value="1"/>
</dbReference>
<dbReference type="Gene3D" id="3.40.50.410">
    <property type="entry name" value="von Willebrand factor, type A domain"/>
    <property type="match status" value="1"/>
</dbReference>
<dbReference type="InterPro" id="IPR002035">
    <property type="entry name" value="VWF_A"/>
</dbReference>
<name>A0A0G0LQ10_9BACT</name>
<feature type="non-terminal residue" evidence="3">
    <location>
        <position position="1"/>
    </location>
</feature>
<dbReference type="EMBL" id="LBVP01000002">
    <property type="protein sequence ID" value="KKQ90070.1"/>
    <property type="molecule type" value="Genomic_DNA"/>
</dbReference>
<dbReference type="Pfam" id="PF00092">
    <property type="entry name" value="VWA"/>
    <property type="match status" value="1"/>
</dbReference>
<feature type="compositionally biased region" description="Basic and acidic residues" evidence="1">
    <location>
        <begin position="16"/>
        <end position="29"/>
    </location>
</feature>
<evidence type="ECO:0000313" key="4">
    <source>
        <dbReference type="Proteomes" id="UP000034893"/>
    </source>
</evidence>
<feature type="compositionally biased region" description="Low complexity" evidence="1">
    <location>
        <begin position="33"/>
        <end position="57"/>
    </location>
</feature>
<protein>
    <recommendedName>
        <fullName evidence="2">VWFA domain-containing protein</fullName>
    </recommendedName>
</protein>
<dbReference type="Proteomes" id="UP000034893">
    <property type="component" value="Unassembled WGS sequence"/>
</dbReference>
<evidence type="ECO:0000259" key="2">
    <source>
        <dbReference type="PROSITE" id="PS50234"/>
    </source>
</evidence>